<feature type="chain" id="PRO_5022063323" description="Transglutaminase-like domain-containing protein" evidence="1">
    <location>
        <begin position="19"/>
        <end position="390"/>
    </location>
</feature>
<dbReference type="AlphaFoldDB" id="A0A553E1P1"/>
<dbReference type="InterPro" id="IPR052557">
    <property type="entry name" value="CAP/Cytokinesis_protein"/>
</dbReference>
<dbReference type="Proteomes" id="UP000316371">
    <property type="component" value="Unassembled WGS sequence"/>
</dbReference>
<dbReference type="GO" id="GO:0005737">
    <property type="term" value="C:cytoplasm"/>
    <property type="evidence" value="ECO:0007669"/>
    <property type="project" value="TreeGrafter"/>
</dbReference>
<feature type="domain" description="Transglutaminase-like" evidence="2">
    <location>
        <begin position="94"/>
        <end position="156"/>
    </location>
</feature>
<evidence type="ECO:0000259" key="2">
    <source>
        <dbReference type="SMART" id="SM00460"/>
    </source>
</evidence>
<dbReference type="OrthoDB" id="9788327at2"/>
<keyword evidence="4" id="KW-1185">Reference proteome</keyword>
<evidence type="ECO:0000256" key="1">
    <source>
        <dbReference type="SAM" id="SignalP"/>
    </source>
</evidence>
<keyword evidence="1" id="KW-0732">Signal</keyword>
<sequence>MKKIVFFLSFLCSLLGNGQTQSIYSKIDSKMAVMPKSYATTTTGIASYINANFNTESDKVRAAFFWTATTISYDIANINTIDYNTTSEQKINATLSSHKGVCIHYAEVFNSIANQVGVKSYVVHGYTKQFGAIATVAHAWCSVKIDSKWWLMDPTWGAGYVDKQKYFRKLNAIYFKMTPSAAIATHMPFDYLWQFLSFPISNQEFISGKLEANTTKKKFDFESEILKQENALAADKIFDATVRIEKNGIKNNLIQDYWIYKKKELENIRQNETNAKFSILVTESNQAILLYNDFIGYRNKQFKPTLPDDVLLKMIQEPKEQLLKCQNQLDYLEPVNEENRTNVTAVRQNVASVLEQVKDQEKFVLDYLSKGKGARKAMFTKMKWFGIPLN</sequence>
<evidence type="ECO:0000313" key="4">
    <source>
        <dbReference type="Proteomes" id="UP000316371"/>
    </source>
</evidence>
<dbReference type="Gene3D" id="3.10.620.30">
    <property type="match status" value="1"/>
</dbReference>
<comment type="caution">
    <text evidence="3">The sequence shown here is derived from an EMBL/GenBank/DDBJ whole genome shotgun (WGS) entry which is preliminary data.</text>
</comment>
<accession>A0A553E1P1</accession>
<dbReference type="SUPFAM" id="SSF54001">
    <property type="entry name" value="Cysteine proteinases"/>
    <property type="match status" value="1"/>
</dbReference>
<dbReference type="PANTHER" id="PTHR46333">
    <property type="entry name" value="CYTOKINESIS PROTEIN 3"/>
    <property type="match status" value="1"/>
</dbReference>
<dbReference type="PANTHER" id="PTHR46333:SF2">
    <property type="entry name" value="CYTOKINESIS PROTEIN 3"/>
    <property type="match status" value="1"/>
</dbReference>
<feature type="signal peptide" evidence="1">
    <location>
        <begin position="1"/>
        <end position="18"/>
    </location>
</feature>
<evidence type="ECO:0000313" key="3">
    <source>
        <dbReference type="EMBL" id="TRX38974.1"/>
    </source>
</evidence>
<proteinExistence type="predicted"/>
<dbReference type="SMART" id="SM00460">
    <property type="entry name" value="TGc"/>
    <property type="match status" value="1"/>
</dbReference>
<gene>
    <name evidence="3" type="ORF">FNW21_10300</name>
</gene>
<dbReference type="InterPro" id="IPR038765">
    <property type="entry name" value="Papain-like_cys_pep_sf"/>
</dbReference>
<reference evidence="3 4" key="1">
    <citation type="submission" date="2019-07" db="EMBL/GenBank/DDBJ databases">
        <title>Novel species of Flavobacterium.</title>
        <authorList>
            <person name="Liu Q."/>
            <person name="Xin Y.-H."/>
        </authorList>
    </citation>
    <scope>NUCLEOTIDE SEQUENCE [LARGE SCALE GENOMIC DNA]</scope>
    <source>
        <strain evidence="3 4">LB1R34</strain>
    </source>
</reference>
<name>A0A553E1P1_9FLAO</name>
<dbReference type="InterPro" id="IPR002931">
    <property type="entry name" value="Transglutaminase-like"/>
</dbReference>
<dbReference type="EMBL" id="VJZT01000010">
    <property type="protein sequence ID" value="TRX38974.1"/>
    <property type="molecule type" value="Genomic_DNA"/>
</dbReference>
<dbReference type="Pfam" id="PF01841">
    <property type="entry name" value="Transglut_core"/>
    <property type="match status" value="1"/>
</dbReference>
<organism evidence="3 4">
    <name type="scientific">Flavobacterium restrictum</name>
    <dbReference type="NCBI Taxonomy" id="2594428"/>
    <lineage>
        <taxon>Bacteria</taxon>
        <taxon>Pseudomonadati</taxon>
        <taxon>Bacteroidota</taxon>
        <taxon>Flavobacteriia</taxon>
        <taxon>Flavobacteriales</taxon>
        <taxon>Flavobacteriaceae</taxon>
        <taxon>Flavobacterium</taxon>
    </lineage>
</organism>
<dbReference type="RefSeq" id="WP_144256660.1">
    <property type="nucleotide sequence ID" value="NZ_VJZT01000010.1"/>
</dbReference>
<protein>
    <recommendedName>
        <fullName evidence="2">Transglutaminase-like domain-containing protein</fullName>
    </recommendedName>
</protein>